<dbReference type="EnsemblPlants" id="Pp3c3_20680V3.3">
    <property type="protein sequence ID" value="Pp3c3_20680V3.3"/>
    <property type="gene ID" value="Pp3c3_20680"/>
</dbReference>
<gene>
    <name evidence="3" type="primary">LOC112279650</name>
    <name evidence="2" type="ORF">PHYPA_004721</name>
</gene>
<dbReference type="EMBL" id="ABEU02000003">
    <property type="protein sequence ID" value="PNR57727.1"/>
    <property type="molecule type" value="Genomic_DNA"/>
</dbReference>
<dbReference type="RefSeq" id="XP_024370056.1">
    <property type="nucleotide sequence ID" value="XM_024514288.2"/>
</dbReference>
<dbReference type="OrthoDB" id="2013992at2759"/>
<reference evidence="2 4" key="2">
    <citation type="journal article" date="2018" name="Plant J.">
        <title>The Physcomitrella patens chromosome-scale assembly reveals moss genome structure and evolution.</title>
        <authorList>
            <person name="Lang D."/>
            <person name="Ullrich K.K."/>
            <person name="Murat F."/>
            <person name="Fuchs J."/>
            <person name="Jenkins J."/>
            <person name="Haas F.B."/>
            <person name="Piednoel M."/>
            <person name="Gundlach H."/>
            <person name="Van Bel M."/>
            <person name="Meyberg R."/>
            <person name="Vives C."/>
            <person name="Morata J."/>
            <person name="Symeonidi A."/>
            <person name="Hiss M."/>
            <person name="Muchero W."/>
            <person name="Kamisugi Y."/>
            <person name="Saleh O."/>
            <person name="Blanc G."/>
            <person name="Decker E.L."/>
            <person name="van Gessel N."/>
            <person name="Grimwood J."/>
            <person name="Hayes R.D."/>
            <person name="Graham S.W."/>
            <person name="Gunter L.E."/>
            <person name="McDaniel S.F."/>
            <person name="Hoernstein S.N.W."/>
            <person name="Larsson A."/>
            <person name="Li F.W."/>
            <person name="Perroud P.F."/>
            <person name="Phillips J."/>
            <person name="Ranjan P."/>
            <person name="Rokshar D.S."/>
            <person name="Rothfels C.J."/>
            <person name="Schneider L."/>
            <person name="Shu S."/>
            <person name="Stevenson D.W."/>
            <person name="Thummler F."/>
            <person name="Tillich M."/>
            <person name="Villarreal Aguilar J.C."/>
            <person name="Widiez T."/>
            <person name="Wong G.K."/>
            <person name="Wymore A."/>
            <person name="Zhang Y."/>
            <person name="Zimmer A.D."/>
            <person name="Quatrano R.S."/>
            <person name="Mayer K.F.X."/>
            <person name="Goodstein D."/>
            <person name="Casacuberta J.M."/>
            <person name="Vandepoele K."/>
            <person name="Reski R."/>
            <person name="Cuming A.C."/>
            <person name="Tuskan G.A."/>
            <person name="Maumus F."/>
            <person name="Salse J."/>
            <person name="Schmutz J."/>
            <person name="Rensing S.A."/>
        </authorList>
    </citation>
    <scope>NUCLEOTIDE SEQUENCE [LARGE SCALE GENOMIC DNA]</scope>
    <source>
        <strain evidence="3 4">cv. Gransden 2004</strain>
    </source>
</reference>
<feature type="transmembrane region" description="Helical" evidence="1">
    <location>
        <begin position="47"/>
        <end position="68"/>
    </location>
</feature>
<dbReference type="InterPro" id="IPR053223">
    <property type="entry name" value="Prob_Methyltransferase"/>
</dbReference>
<keyword evidence="1" id="KW-0472">Membrane</keyword>
<dbReference type="KEGG" id="ppp:112279650"/>
<dbReference type="AlphaFoldDB" id="A0A2K1KVB1"/>
<dbReference type="PANTHER" id="PTHR44067:SF1">
    <property type="entry name" value="S-ADENOSYL-L-METHIONINE-DEPENDENT METHYLTRANSFERASES SUPERFAMILY PROTEIN"/>
    <property type="match status" value="1"/>
</dbReference>
<dbReference type="EnsemblPlants" id="Pp3c3_20680V3.1">
    <property type="protein sequence ID" value="Pp3c3_20680V3.1"/>
    <property type="gene ID" value="Pp3c3_20680"/>
</dbReference>
<protein>
    <recommendedName>
        <fullName evidence="5">Methyltransferase type 11 domain-containing protein</fullName>
    </recommendedName>
</protein>
<dbReference type="PANTHER" id="PTHR44067">
    <property type="entry name" value="S-ADENOSYL-L-METHIONINE-DEPENDENT METHYLTRANSFERASE SUPERFAMILY PROTEIN-RELATED"/>
    <property type="match status" value="1"/>
</dbReference>
<sequence length="538" mass="61456">MIRDVLTQGIVKEFQRSLSIDKSPLREITKSSLRYGLMAGRNSHKAAINWVYVFIAIFLTLMAGNSLYHSSIHTVQSAVSPSNTPTSHSTAIHVAHLALKLSELQEKVHKASVNAEVIVNKGFASSLPTALADLKLERTRSWNVLEKITIELSEVAKVVEELKQSQSGSQNPIDLHANEFSDYVSKGDIGIASVENARPTTPVQSQEGKEKNSDPFYDFFDREEIRNYIKVRENRGEVKNFMGVNATYGTIGHACVTNKALLEKYMDYDIGEVCRDDWVIAQQLIIRGCDPLPRRRCRVRGPKSYKPPFLSNASLWTIPADENIRWDNYYCKNFSCLADYKHRKKFFKCSPCFDLQILEKKRWVVPNTTDAEFLIKDVLALKPGEIRIGVDYSMGTGTFAARMKEHDVTIVSATLNLGAPLSETIALRGLVPLYISINQRLPFFDSTLDIVHTTLFLDGWIDHQLLDFILFDFDRVLRPGGLLWLDRFFCYQEELAEYVFYFKRLRYKPLMWVTIPKVDKGRNEVYLSAVWEKPLTPF</sequence>
<dbReference type="GeneID" id="112279650"/>
<evidence type="ECO:0000313" key="4">
    <source>
        <dbReference type="Proteomes" id="UP000006727"/>
    </source>
</evidence>
<dbReference type="Gramene" id="Pp3c3_20680V3.1">
    <property type="protein sequence ID" value="Pp3c3_20680V3.1"/>
    <property type="gene ID" value="Pp3c3_20680"/>
</dbReference>
<dbReference type="Gramene" id="Pp3c3_20680V3.2">
    <property type="protein sequence ID" value="Pp3c3_20680V3.2"/>
    <property type="gene ID" value="Pp3c3_20680"/>
</dbReference>
<evidence type="ECO:0000256" key="1">
    <source>
        <dbReference type="SAM" id="Phobius"/>
    </source>
</evidence>
<reference evidence="3" key="3">
    <citation type="submission" date="2020-12" db="UniProtKB">
        <authorList>
            <consortium name="EnsemblPlants"/>
        </authorList>
    </citation>
    <scope>IDENTIFICATION</scope>
</reference>
<proteinExistence type="predicted"/>
<keyword evidence="1" id="KW-0812">Transmembrane</keyword>
<reference evidence="2 4" key="1">
    <citation type="journal article" date="2008" name="Science">
        <title>The Physcomitrella genome reveals evolutionary insights into the conquest of land by plants.</title>
        <authorList>
            <person name="Rensing S."/>
            <person name="Lang D."/>
            <person name="Zimmer A."/>
            <person name="Terry A."/>
            <person name="Salamov A."/>
            <person name="Shapiro H."/>
            <person name="Nishiyama T."/>
            <person name="Perroud P.-F."/>
            <person name="Lindquist E."/>
            <person name="Kamisugi Y."/>
            <person name="Tanahashi T."/>
            <person name="Sakakibara K."/>
            <person name="Fujita T."/>
            <person name="Oishi K."/>
            <person name="Shin-I T."/>
            <person name="Kuroki Y."/>
            <person name="Toyoda A."/>
            <person name="Suzuki Y."/>
            <person name="Hashimoto A."/>
            <person name="Yamaguchi K."/>
            <person name="Sugano A."/>
            <person name="Kohara Y."/>
            <person name="Fujiyama A."/>
            <person name="Anterola A."/>
            <person name="Aoki S."/>
            <person name="Ashton N."/>
            <person name="Barbazuk W.B."/>
            <person name="Barker E."/>
            <person name="Bennetzen J."/>
            <person name="Bezanilla M."/>
            <person name="Blankenship R."/>
            <person name="Cho S.H."/>
            <person name="Dutcher S."/>
            <person name="Estelle M."/>
            <person name="Fawcett J.A."/>
            <person name="Gundlach H."/>
            <person name="Hanada K."/>
            <person name="Heyl A."/>
            <person name="Hicks K.A."/>
            <person name="Hugh J."/>
            <person name="Lohr M."/>
            <person name="Mayer K."/>
            <person name="Melkozernov A."/>
            <person name="Murata T."/>
            <person name="Nelson D."/>
            <person name="Pils B."/>
            <person name="Prigge M."/>
            <person name="Reiss B."/>
            <person name="Renner T."/>
            <person name="Rombauts S."/>
            <person name="Rushton P."/>
            <person name="Sanderfoot A."/>
            <person name="Schween G."/>
            <person name="Shiu S.-H."/>
            <person name="Stueber K."/>
            <person name="Theodoulou F.L."/>
            <person name="Tu H."/>
            <person name="Van de Peer Y."/>
            <person name="Verrier P.J."/>
            <person name="Waters E."/>
            <person name="Wood A."/>
            <person name="Yang L."/>
            <person name="Cove D."/>
            <person name="Cuming A."/>
            <person name="Hasebe M."/>
            <person name="Lucas S."/>
            <person name="Mishler D.B."/>
            <person name="Reski R."/>
            <person name="Grigoriev I."/>
            <person name="Quatrano R.S."/>
            <person name="Boore J.L."/>
        </authorList>
    </citation>
    <scope>NUCLEOTIDE SEQUENCE [LARGE SCALE GENOMIC DNA]</scope>
    <source>
        <strain evidence="3 4">cv. Gransden 2004</strain>
    </source>
</reference>
<evidence type="ECO:0000313" key="3">
    <source>
        <dbReference type="EnsemblPlants" id="Pp3c3_20680V3.1"/>
    </source>
</evidence>
<keyword evidence="4" id="KW-1185">Reference proteome</keyword>
<organism evidence="2">
    <name type="scientific">Physcomitrium patens</name>
    <name type="common">Spreading-leaved earth moss</name>
    <name type="synonym">Physcomitrella patens</name>
    <dbReference type="NCBI Taxonomy" id="3218"/>
    <lineage>
        <taxon>Eukaryota</taxon>
        <taxon>Viridiplantae</taxon>
        <taxon>Streptophyta</taxon>
        <taxon>Embryophyta</taxon>
        <taxon>Bryophyta</taxon>
        <taxon>Bryophytina</taxon>
        <taxon>Bryopsida</taxon>
        <taxon>Funariidae</taxon>
        <taxon>Funariales</taxon>
        <taxon>Funariaceae</taxon>
        <taxon>Physcomitrium</taxon>
    </lineage>
</organism>
<dbReference type="PaxDb" id="3218-PP1S47_326V6.1"/>
<keyword evidence="1" id="KW-1133">Transmembrane helix</keyword>
<evidence type="ECO:0000313" key="2">
    <source>
        <dbReference type="EMBL" id="PNR57727.1"/>
    </source>
</evidence>
<dbReference type="Proteomes" id="UP000006727">
    <property type="component" value="Chromosome 3"/>
</dbReference>
<evidence type="ECO:0008006" key="5">
    <source>
        <dbReference type="Google" id="ProtNLM"/>
    </source>
</evidence>
<dbReference type="SUPFAM" id="SSF53335">
    <property type="entry name" value="S-adenosyl-L-methionine-dependent methyltransferases"/>
    <property type="match status" value="1"/>
</dbReference>
<dbReference type="InterPro" id="IPR029063">
    <property type="entry name" value="SAM-dependent_MTases_sf"/>
</dbReference>
<dbReference type="EnsemblPlants" id="Pp3c3_20680V3.2">
    <property type="protein sequence ID" value="Pp3c3_20680V3.2"/>
    <property type="gene ID" value="Pp3c3_20680"/>
</dbReference>
<dbReference type="Gramene" id="Pp3c3_20680V3.3">
    <property type="protein sequence ID" value="Pp3c3_20680V3.3"/>
    <property type="gene ID" value="Pp3c3_20680"/>
</dbReference>
<accession>A0A2K1KVB1</accession>
<name>A0A2K1KVB1_PHYPA</name>